<dbReference type="AlphaFoldDB" id="A0A1C3RLJ2"/>
<proteinExistence type="inferred from homology"/>
<dbReference type="InterPro" id="IPR027417">
    <property type="entry name" value="P-loop_NTPase"/>
</dbReference>
<sequence>MNDIVNHSVKKGPVRRRKQLSVDEYVEGVLAGDRTMIGRTISLVESTSPKYRKMAQEVLLKLLPHSGKAHRVGITGVPGVGKSTTIEALGCNLCDAGLRVAVLAVDPTSSVSGGSILGDKTRMNNLAIQENAFIRPSPSSCTLGGVTKMTRETMIVCEAAGYDVVLVETVGVGQSETVVADMVDFFLVLMLPGAGDELQGIKKGVLELADMIAVNKSDAPNEKRAKMAAREYKNALHIMKPQSPNWSPPVVCISGLSNMNLDEMWEKVAEHREKLSTTGELKEKRTEQQFRWMWAMVEDRLMEALKTHPEVMGQLDGIHDAITEDKLTATVGAQRILDAFGLTDTL</sequence>
<evidence type="ECO:0000313" key="2">
    <source>
        <dbReference type="EMBL" id="SCA58180.1"/>
    </source>
</evidence>
<dbReference type="PANTHER" id="PTHR23408">
    <property type="entry name" value="METHYLMALONYL-COA MUTASE"/>
    <property type="match status" value="1"/>
</dbReference>
<dbReference type="EMBL" id="FLYE01000048">
    <property type="protein sequence ID" value="SCA58180.1"/>
    <property type="molecule type" value="Genomic_DNA"/>
</dbReference>
<dbReference type="InterPro" id="IPR005129">
    <property type="entry name" value="GTPase_ArgK"/>
</dbReference>
<dbReference type="STRING" id="1867952.MTBPR1_90027"/>
<evidence type="ECO:0000256" key="1">
    <source>
        <dbReference type="ARBA" id="ARBA00009625"/>
    </source>
</evidence>
<dbReference type="NCBIfam" id="NF006958">
    <property type="entry name" value="PRK09435.1"/>
    <property type="match status" value="1"/>
</dbReference>
<gene>
    <name evidence="2" type="primary">argK</name>
    <name evidence="2" type="ORF">MTBPR1_90027</name>
</gene>
<keyword evidence="3" id="KW-1185">Reference proteome</keyword>
<dbReference type="GO" id="GO:0005737">
    <property type="term" value="C:cytoplasm"/>
    <property type="evidence" value="ECO:0007669"/>
    <property type="project" value="TreeGrafter"/>
</dbReference>
<dbReference type="NCBIfam" id="TIGR00750">
    <property type="entry name" value="lao"/>
    <property type="match status" value="1"/>
</dbReference>
<dbReference type="RefSeq" id="WP_069190185.1">
    <property type="nucleotide sequence ID" value="NZ_FLYE01000048.1"/>
</dbReference>
<dbReference type="Pfam" id="PF03308">
    <property type="entry name" value="MeaB"/>
    <property type="match status" value="1"/>
</dbReference>
<dbReference type="Gene3D" id="1.10.287.130">
    <property type="match status" value="1"/>
</dbReference>
<dbReference type="SUPFAM" id="SSF52540">
    <property type="entry name" value="P-loop containing nucleoside triphosphate hydrolases"/>
    <property type="match status" value="1"/>
</dbReference>
<accession>A0A1C3RLJ2</accession>
<dbReference type="OrthoDB" id="9778292at2"/>
<keyword evidence="2" id="KW-0808">Transferase</keyword>
<evidence type="ECO:0000313" key="3">
    <source>
        <dbReference type="Proteomes" id="UP000231658"/>
    </source>
</evidence>
<dbReference type="PANTHER" id="PTHR23408:SF3">
    <property type="entry name" value="METHYLMALONIC ACIDURIA TYPE A PROTEIN, MITOCHONDRIAL"/>
    <property type="match status" value="1"/>
</dbReference>
<dbReference type="GO" id="GO:0005525">
    <property type="term" value="F:GTP binding"/>
    <property type="evidence" value="ECO:0007669"/>
    <property type="project" value="InterPro"/>
</dbReference>
<dbReference type="Gene3D" id="3.40.50.300">
    <property type="entry name" value="P-loop containing nucleotide triphosphate hydrolases"/>
    <property type="match status" value="1"/>
</dbReference>
<keyword evidence="2" id="KW-0418">Kinase</keyword>
<comment type="similarity">
    <text evidence="1">Belongs to the SIMIBI class G3E GTPase family. ArgK/MeaB subfamily.</text>
</comment>
<dbReference type="GO" id="GO:0016301">
    <property type="term" value="F:kinase activity"/>
    <property type="evidence" value="ECO:0007669"/>
    <property type="project" value="UniProtKB-KW"/>
</dbReference>
<protein>
    <submittedName>
        <fullName evidence="2">Membrane ATPase/protein kinase</fullName>
    </submittedName>
</protein>
<dbReference type="CDD" id="cd03114">
    <property type="entry name" value="MMAA-like"/>
    <property type="match status" value="1"/>
</dbReference>
<organism evidence="2 3">
    <name type="scientific">Candidatus Terasakiella magnetica</name>
    <dbReference type="NCBI Taxonomy" id="1867952"/>
    <lineage>
        <taxon>Bacteria</taxon>
        <taxon>Pseudomonadati</taxon>
        <taxon>Pseudomonadota</taxon>
        <taxon>Alphaproteobacteria</taxon>
        <taxon>Rhodospirillales</taxon>
        <taxon>Terasakiellaceae</taxon>
        <taxon>Terasakiella</taxon>
    </lineage>
</organism>
<dbReference type="Proteomes" id="UP000231658">
    <property type="component" value="Unassembled WGS sequence"/>
</dbReference>
<dbReference type="Gene3D" id="1.20.5.170">
    <property type="match status" value="1"/>
</dbReference>
<name>A0A1C3RLJ2_9PROT</name>
<reference evidence="2 3" key="1">
    <citation type="submission" date="2016-07" db="EMBL/GenBank/DDBJ databases">
        <authorList>
            <person name="Lefevre C.T."/>
        </authorList>
    </citation>
    <scope>NUCLEOTIDE SEQUENCE [LARGE SCALE GENOMIC DNA]</scope>
    <source>
        <strain evidence="2">PR1</strain>
    </source>
</reference>
<dbReference type="GO" id="GO:0003924">
    <property type="term" value="F:GTPase activity"/>
    <property type="evidence" value="ECO:0007669"/>
    <property type="project" value="InterPro"/>
</dbReference>